<keyword evidence="2" id="KW-0808">Transferase</keyword>
<name>A0A8I1W7B7_PLESH</name>
<dbReference type="InterPro" id="IPR016181">
    <property type="entry name" value="Acyl_CoA_acyltransferase"/>
</dbReference>
<evidence type="ECO:0000313" key="2">
    <source>
        <dbReference type="EMBL" id="MBO1109184.1"/>
    </source>
</evidence>
<dbReference type="AlphaFoldDB" id="A0A8I1W7B7"/>
<comment type="caution">
    <text evidence="2">The sequence shown here is derived from an EMBL/GenBank/DDBJ whole genome shotgun (WGS) entry which is preliminary data.</text>
</comment>
<gene>
    <name evidence="2" type="ORF">J2R62_13360</name>
</gene>
<dbReference type="InterPro" id="IPR000182">
    <property type="entry name" value="GNAT_dom"/>
</dbReference>
<dbReference type="Gene3D" id="3.40.630.30">
    <property type="match status" value="1"/>
</dbReference>
<dbReference type="Proteomes" id="UP000664658">
    <property type="component" value="Unassembled WGS sequence"/>
</dbReference>
<dbReference type="SUPFAM" id="SSF55729">
    <property type="entry name" value="Acyl-CoA N-acyltransferases (Nat)"/>
    <property type="match status" value="1"/>
</dbReference>
<dbReference type="GO" id="GO:0016747">
    <property type="term" value="F:acyltransferase activity, transferring groups other than amino-acyl groups"/>
    <property type="evidence" value="ECO:0007669"/>
    <property type="project" value="InterPro"/>
</dbReference>
<feature type="domain" description="N-acetyltransferase" evidence="1">
    <location>
        <begin position="1"/>
        <end position="146"/>
    </location>
</feature>
<reference evidence="2" key="1">
    <citation type="submission" date="2021-03" db="EMBL/GenBank/DDBJ databases">
        <title>Plesiomonas shigelloides zfcc0051, isolated from zebrafish feces.</title>
        <authorList>
            <person name="Vanderhoek Z."/>
            <person name="Gaulke C."/>
        </authorList>
    </citation>
    <scope>NUCLEOTIDE SEQUENCE</scope>
    <source>
        <strain evidence="2">Zfcc0051</strain>
    </source>
</reference>
<proteinExistence type="predicted"/>
<evidence type="ECO:0000313" key="3">
    <source>
        <dbReference type="Proteomes" id="UP000664658"/>
    </source>
</evidence>
<dbReference type="RefSeq" id="WP_207542426.1">
    <property type="nucleotide sequence ID" value="NZ_JAFNAA010000015.1"/>
</dbReference>
<dbReference type="CDD" id="cd04301">
    <property type="entry name" value="NAT_SF"/>
    <property type="match status" value="1"/>
</dbReference>
<organism evidence="2 3">
    <name type="scientific">Plesiomonas shigelloides</name>
    <name type="common">Aeromonas shigelloides</name>
    <dbReference type="NCBI Taxonomy" id="703"/>
    <lineage>
        <taxon>Bacteria</taxon>
        <taxon>Pseudomonadati</taxon>
        <taxon>Pseudomonadota</taxon>
        <taxon>Gammaproteobacteria</taxon>
        <taxon>Enterobacterales</taxon>
        <taxon>Enterobacteriaceae</taxon>
        <taxon>Plesiomonas</taxon>
    </lineage>
</organism>
<evidence type="ECO:0000259" key="1">
    <source>
        <dbReference type="PROSITE" id="PS51186"/>
    </source>
</evidence>
<dbReference type="EMBL" id="JAFNAA010000015">
    <property type="protein sequence ID" value="MBO1109184.1"/>
    <property type="molecule type" value="Genomic_DNA"/>
</dbReference>
<dbReference type="PROSITE" id="PS51186">
    <property type="entry name" value="GNAT"/>
    <property type="match status" value="1"/>
</dbReference>
<accession>A0A8I1W7B7</accession>
<sequence length="148" mass="16687">MKIEIGTLDDVLQVDAGIPEFDGRTTRVRLEERLAGKSTLILIARAEGRAVAYKLGYAISECEFYSWLGGVLPEYRRKGIASELRQAQETWAREQGYHCVKVKSMNRYPAMLQLLIASGYHIVGYEENALVPECGEGKILFQRMLQAC</sequence>
<protein>
    <submittedName>
        <fullName evidence="2">GNAT family N-acetyltransferase</fullName>
    </submittedName>
</protein>
<dbReference type="Pfam" id="PF00583">
    <property type="entry name" value="Acetyltransf_1"/>
    <property type="match status" value="1"/>
</dbReference>